<proteinExistence type="predicted"/>
<evidence type="ECO:0008006" key="3">
    <source>
        <dbReference type="Google" id="ProtNLM"/>
    </source>
</evidence>
<dbReference type="RefSeq" id="WP_043945183.1">
    <property type="nucleotide sequence ID" value="NZ_CDMA01000001.1"/>
</dbReference>
<name>A0AAW5ZQU1_RALSL</name>
<gene>
    <name evidence="1" type="ORF">LBW59_15880</name>
</gene>
<evidence type="ECO:0000313" key="2">
    <source>
        <dbReference type="Proteomes" id="UP001144050"/>
    </source>
</evidence>
<reference evidence="1" key="1">
    <citation type="submission" date="2021-09" db="EMBL/GenBank/DDBJ databases">
        <title>Genomic analysis of Ralstonia spp.</title>
        <authorList>
            <person name="Aburjaile F."/>
            <person name="Ariute J.C."/>
            <person name="Pais A.K.L."/>
            <person name="Albuquerque G.M.R."/>
            <person name="Silva A.M.F."/>
            <person name="Brenig B."/>
            <person name="Azevedo V."/>
            <person name="Matiuzzi M."/>
            <person name="Ramos R."/>
            <person name="Goes-Neto A."/>
            <person name="Soares S."/>
            <person name="Iseppon A.M.B."/>
            <person name="Souza E."/>
            <person name="Gama M."/>
        </authorList>
    </citation>
    <scope>NUCLEOTIDE SEQUENCE</scope>
    <source>
        <strain evidence="1">CCRMRs91</strain>
    </source>
</reference>
<organism evidence="1 2">
    <name type="scientific">Ralstonia solanacearum</name>
    <name type="common">Pseudomonas solanacearum</name>
    <dbReference type="NCBI Taxonomy" id="305"/>
    <lineage>
        <taxon>Bacteria</taxon>
        <taxon>Pseudomonadati</taxon>
        <taxon>Pseudomonadota</taxon>
        <taxon>Betaproteobacteria</taxon>
        <taxon>Burkholderiales</taxon>
        <taxon>Burkholderiaceae</taxon>
        <taxon>Ralstonia</taxon>
        <taxon>Ralstonia solanacearum species complex</taxon>
    </lineage>
</organism>
<comment type="caution">
    <text evidence="1">The sequence shown here is derived from an EMBL/GenBank/DDBJ whole genome shotgun (WGS) entry which is preliminary data.</text>
</comment>
<dbReference type="EMBL" id="JAIVFG010000026">
    <property type="protein sequence ID" value="MDB0572241.1"/>
    <property type="molecule type" value="Genomic_DNA"/>
</dbReference>
<dbReference type="AlphaFoldDB" id="A0AAW5ZQU1"/>
<accession>A0AAW5ZQU1</accession>
<protein>
    <recommendedName>
        <fullName evidence="3">DUF3168 domain-containing protein</fullName>
    </recommendedName>
</protein>
<evidence type="ECO:0000313" key="1">
    <source>
        <dbReference type="EMBL" id="MDB0572241.1"/>
    </source>
</evidence>
<dbReference type="Proteomes" id="UP001144050">
    <property type="component" value="Unassembled WGS sequence"/>
</dbReference>
<sequence length="142" mass="15693">MTVRREILADGLLQAIRAALLLQHTEADTERSLDRALRIEDGRPIVVVHLGADHPEVQGVGATDRVCELLVTVVTHDEEPDRAADRVLEVVHPVVMGFEAERLIDITEGRTDAPEFAGLDGTSCMRTVHYLMQYRTSPNSLA</sequence>